<feature type="transmembrane region" description="Helical" evidence="6">
    <location>
        <begin position="81"/>
        <end position="100"/>
    </location>
</feature>
<dbReference type="EMBL" id="LGBR01000001">
    <property type="protein sequence ID" value="KOY53160.1"/>
    <property type="molecule type" value="Genomic_DNA"/>
</dbReference>
<evidence type="ECO:0000256" key="3">
    <source>
        <dbReference type="ARBA" id="ARBA00022692"/>
    </source>
</evidence>
<comment type="subcellular location">
    <subcellularLocation>
        <location evidence="1">Cell membrane</location>
        <topology evidence="1">Multi-pass membrane protein</topology>
    </subcellularLocation>
</comment>
<dbReference type="PANTHER" id="PTHR47371:SF3">
    <property type="entry name" value="PHOSPHOGLYCEROL TRANSFERASE I"/>
    <property type="match status" value="1"/>
</dbReference>
<dbReference type="SUPFAM" id="SSF48452">
    <property type="entry name" value="TPR-like"/>
    <property type="match status" value="1"/>
</dbReference>
<keyword evidence="4 6" id="KW-1133">Transmembrane helix</keyword>
<dbReference type="Gene3D" id="3.40.720.10">
    <property type="entry name" value="Alkaline Phosphatase, subunit A"/>
    <property type="match status" value="1"/>
</dbReference>
<keyword evidence="9" id="KW-0808">Transferase</keyword>
<dbReference type="Gene3D" id="1.25.40.10">
    <property type="entry name" value="Tetratricopeptide repeat domain"/>
    <property type="match status" value="1"/>
</dbReference>
<reference evidence="8 10" key="1">
    <citation type="submission" date="2015-07" db="EMBL/GenBank/DDBJ databases">
        <title>Genome of Polaribacter dokdonenesis DSW-5, isolated from seawater off Dokdo in Korea.</title>
        <authorList>
            <person name="Yoon K."/>
            <person name="Song J.Y."/>
            <person name="Kim J.F."/>
        </authorList>
    </citation>
    <scope>NUCLEOTIDE SEQUENCE [LARGE SCALE GENOMIC DNA]</scope>
    <source>
        <strain evidence="8 10">DSW-5</strain>
    </source>
</reference>
<dbReference type="STRING" id="1300348.I602_2720"/>
<feature type="transmembrane region" description="Helical" evidence="6">
    <location>
        <begin position="167"/>
        <end position="185"/>
    </location>
</feature>
<organism evidence="8 10">
    <name type="scientific">Polaribacter dokdonensis DSW-5</name>
    <dbReference type="NCBI Taxonomy" id="1300348"/>
    <lineage>
        <taxon>Bacteria</taxon>
        <taxon>Pseudomonadati</taxon>
        <taxon>Bacteroidota</taxon>
        <taxon>Flavobacteriia</taxon>
        <taxon>Flavobacteriales</taxon>
        <taxon>Flavobacteriaceae</taxon>
    </lineage>
</organism>
<reference evidence="9 11" key="2">
    <citation type="submission" date="2016-10" db="EMBL/GenBank/DDBJ databases">
        <authorList>
            <person name="Varghese N."/>
            <person name="Submissions S."/>
        </authorList>
    </citation>
    <scope>NUCLEOTIDE SEQUENCE [LARGE SCALE GENOMIC DNA]</scope>
    <source>
        <strain evidence="9 11">DSW-5</strain>
    </source>
</reference>
<evidence type="ECO:0000313" key="10">
    <source>
        <dbReference type="Proteomes" id="UP000037716"/>
    </source>
</evidence>
<evidence type="ECO:0000259" key="7">
    <source>
        <dbReference type="Pfam" id="PF00884"/>
    </source>
</evidence>
<evidence type="ECO:0000256" key="5">
    <source>
        <dbReference type="ARBA" id="ARBA00023136"/>
    </source>
</evidence>
<dbReference type="Proteomes" id="UP000183071">
    <property type="component" value="Unassembled WGS sequence"/>
</dbReference>
<dbReference type="EMBL" id="FNUE01000002">
    <property type="protein sequence ID" value="SEE57940.1"/>
    <property type="molecule type" value="Genomic_DNA"/>
</dbReference>
<dbReference type="Pfam" id="PF00884">
    <property type="entry name" value="Sulfatase"/>
    <property type="match status" value="1"/>
</dbReference>
<comment type="caution">
    <text evidence="8">The sequence shown here is derived from an EMBL/GenBank/DDBJ whole genome shotgun (WGS) entry which is preliminary data.</text>
</comment>
<dbReference type="InterPro" id="IPR017850">
    <property type="entry name" value="Alkaline_phosphatase_core_sf"/>
</dbReference>
<evidence type="ECO:0000313" key="9">
    <source>
        <dbReference type="EMBL" id="SEE57940.1"/>
    </source>
</evidence>
<keyword evidence="3 6" id="KW-0812">Transmembrane</keyword>
<dbReference type="InterPro" id="IPR050448">
    <property type="entry name" value="OpgB/LTA_synthase_biosynth"/>
</dbReference>
<dbReference type="GO" id="GO:0016740">
    <property type="term" value="F:transferase activity"/>
    <property type="evidence" value="ECO:0007669"/>
    <property type="project" value="UniProtKB-KW"/>
</dbReference>
<name>A0A0N0UP33_9FLAO</name>
<dbReference type="InterPro" id="IPR011990">
    <property type="entry name" value="TPR-like_helical_dom_sf"/>
</dbReference>
<dbReference type="InterPro" id="IPR000917">
    <property type="entry name" value="Sulfatase_N"/>
</dbReference>
<protein>
    <submittedName>
        <fullName evidence="9">Phosphoglycerol transferase MdoB</fullName>
    </submittedName>
    <submittedName>
        <fullName evidence="8">Sulfatase</fullName>
    </submittedName>
</protein>
<dbReference type="AlphaFoldDB" id="A0A0N0UP33"/>
<evidence type="ECO:0000256" key="1">
    <source>
        <dbReference type="ARBA" id="ARBA00004651"/>
    </source>
</evidence>
<evidence type="ECO:0000313" key="11">
    <source>
        <dbReference type="Proteomes" id="UP000183071"/>
    </source>
</evidence>
<dbReference type="PATRIC" id="fig|1300348.6.peg.2722"/>
<dbReference type="GO" id="GO:0005886">
    <property type="term" value="C:plasma membrane"/>
    <property type="evidence" value="ECO:0007669"/>
    <property type="project" value="UniProtKB-SubCell"/>
</dbReference>
<keyword evidence="2" id="KW-1003">Cell membrane</keyword>
<dbReference type="SUPFAM" id="SSF53649">
    <property type="entry name" value="Alkaline phosphatase-like"/>
    <property type="match status" value="1"/>
</dbReference>
<gene>
    <name evidence="8" type="ORF">I602_2720</name>
    <name evidence="9" type="ORF">SAMN05444353_2499</name>
</gene>
<evidence type="ECO:0000313" key="8">
    <source>
        <dbReference type="EMBL" id="KOY53160.1"/>
    </source>
</evidence>
<dbReference type="OrthoDB" id="9777768at2"/>
<accession>A0A0N0UP33</accession>
<keyword evidence="5 6" id="KW-0472">Membrane</keyword>
<sequence>MKIKSIRQKNRSYVLLCCALLLTFWLISLFEISSTVFSGKEVRNIFQLIVFKLLNHFYTVLFIFLFFLPFYHLFARKQHRYGTIFIRIAFVILVIIEFALTKYSLTTLLNLGADLLGYSLDDIYLTVTASESTSIFNFLPFIIFPVLFLVISFFLKKSPYYKHSGKVFAIITFAIIVLRIFYSDFLQENFQNKMYYFVSDVIHYKMEKSEIKAVQINDENEYPFLKKSAEINDALGPYFTIKEEKPNIVIIVVEGLGSEFVGDRYYSGFTPYLNSLLPKSLFWENFLSNTGRTFGALPSLTASTPFGEKGFLEIEDTPTHISIFSILKRNDYTTSFFSGDNSSFDKKINFLEYHDLDNIIDEKKYDDSYPKYTNGQTGFSWGYSDREIFRKTLSFLDDLKRPRLDLITTQTIHEPFDFPEKETYIKKIDSVINSGSILKVSKKEIAANKEIFASILYADNSIKMFIDNYKKRPEFENTIFVITGDHRLIPIAQKDQLSRFNVPFIIYSPLLKQTSRMKSVSSHLDFAPSLLAFLSNNYNVIVPEEVAWLGSGIDTAEEFRNIHKIPLMRYKGSLNDFVYKDFMYSGGTIYKIKEDFNTYKIEDEALEVQIKKELNEFKSLNAYVTQNDKIYPKNNDAIIRENYEFTAEELIKLEKLTINMKENEMFMLAREKAFNDEREIARLICNYILKKMPNYVDVRILKGRTLAWDANYDKAEIELLSALNRAPYYDDAYLALLDMYWWSSQNEKSNEIMLKAIKNKIKNDEIAFKMARAYKTMNNLEKAEVLIDSILDKQPKNDAFLKFKESLK</sequence>
<evidence type="ECO:0000256" key="6">
    <source>
        <dbReference type="SAM" id="Phobius"/>
    </source>
</evidence>
<feature type="transmembrane region" description="Helical" evidence="6">
    <location>
        <begin position="135"/>
        <end position="155"/>
    </location>
</feature>
<proteinExistence type="predicted"/>
<feature type="domain" description="Sulfatase N-terminal" evidence="7">
    <location>
        <begin position="246"/>
        <end position="533"/>
    </location>
</feature>
<evidence type="ECO:0000256" key="2">
    <source>
        <dbReference type="ARBA" id="ARBA00022475"/>
    </source>
</evidence>
<dbReference type="Proteomes" id="UP000037716">
    <property type="component" value="Unassembled WGS sequence"/>
</dbReference>
<dbReference type="CDD" id="cd16015">
    <property type="entry name" value="LTA_synthase"/>
    <property type="match status" value="1"/>
</dbReference>
<feature type="transmembrane region" description="Helical" evidence="6">
    <location>
        <begin position="54"/>
        <end position="74"/>
    </location>
</feature>
<evidence type="ECO:0000256" key="4">
    <source>
        <dbReference type="ARBA" id="ARBA00022989"/>
    </source>
</evidence>
<dbReference type="PANTHER" id="PTHR47371">
    <property type="entry name" value="LIPOTEICHOIC ACID SYNTHASE"/>
    <property type="match status" value="1"/>
</dbReference>
<keyword evidence="11" id="KW-1185">Reference proteome</keyword>